<dbReference type="EMBL" id="PRLG01000022">
    <property type="protein sequence ID" value="PYY27307.1"/>
    <property type="molecule type" value="Genomic_DNA"/>
</dbReference>
<gene>
    <name evidence="1" type="ORF">PIL02S_04816</name>
</gene>
<evidence type="ECO:0000313" key="2">
    <source>
        <dbReference type="Proteomes" id="UP000247459"/>
    </source>
</evidence>
<reference evidence="1 2" key="1">
    <citation type="submission" date="2018-01" db="EMBL/GenBank/DDBJ databases">
        <title>Genome sequence of the PGP bacterium Paenibacillus illinoisensis E3.</title>
        <authorList>
            <person name="Rolli E."/>
            <person name="Marasco R."/>
            <person name="Bessem C."/>
            <person name="Michoud G."/>
            <person name="Gaiarsa S."/>
            <person name="Borin S."/>
            <person name="Daffonchio D."/>
        </authorList>
    </citation>
    <scope>NUCLEOTIDE SEQUENCE [LARGE SCALE GENOMIC DNA]</scope>
    <source>
        <strain evidence="1 2">E3</strain>
    </source>
</reference>
<evidence type="ECO:0000313" key="1">
    <source>
        <dbReference type="EMBL" id="PYY27307.1"/>
    </source>
</evidence>
<name>A0A2W0C5E9_9BACL</name>
<accession>A0A2W0C5E9</accession>
<comment type="caution">
    <text evidence="1">The sequence shown here is derived from an EMBL/GenBank/DDBJ whole genome shotgun (WGS) entry which is preliminary data.</text>
</comment>
<organism evidence="1 2">
    <name type="scientific">Paenibacillus illinoisensis</name>
    <dbReference type="NCBI Taxonomy" id="59845"/>
    <lineage>
        <taxon>Bacteria</taxon>
        <taxon>Bacillati</taxon>
        <taxon>Bacillota</taxon>
        <taxon>Bacilli</taxon>
        <taxon>Bacillales</taxon>
        <taxon>Paenibacillaceae</taxon>
        <taxon>Paenibacillus</taxon>
    </lineage>
</organism>
<dbReference type="Proteomes" id="UP000247459">
    <property type="component" value="Unassembled WGS sequence"/>
</dbReference>
<sequence length="31" mass="3521">MSTAVLIAKNVFFGLLHDLIKIDKPGTERHR</sequence>
<dbReference type="AlphaFoldDB" id="A0A2W0C5E9"/>
<proteinExistence type="predicted"/>
<protein>
    <submittedName>
        <fullName evidence="1">Uncharacterized protein</fullName>
    </submittedName>
</protein>